<dbReference type="Pfam" id="PF12867">
    <property type="entry name" value="DinB_2"/>
    <property type="match status" value="1"/>
</dbReference>
<dbReference type="Gene3D" id="1.20.120.450">
    <property type="entry name" value="dinb family like domain"/>
    <property type="match status" value="1"/>
</dbReference>
<reference evidence="4 5" key="1">
    <citation type="submission" date="2019-11" db="EMBL/GenBank/DDBJ databases">
        <authorList>
            <person name="Cho J.-C."/>
        </authorList>
    </citation>
    <scope>NUCLEOTIDE SEQUENCE [LARGE SCALE GENOMIC DNA]</scope>
    <source>
        <strain evidence="3 4">JH1073</strain>
        <strain evidence="2 5">JH702</strain>
    </source>
</reference>
<dbReference type="EMBL" id="CP046147">
    <property type="protein sequence ID" value="WFG39499.1"/>
    <property type="molecule type" value="Genomic_DNA"/>
</dbReference>
<dbReference type="PANTHER" id="PTHR33746">
    <property type="entry name" value="RUBRERYTHRIN"/>
    <property type="match status" value="1"/>
</dbReference>
<gene>
    <name evidence="2" type="ORF">GKO46_01610</name>
    <name evidence="3" type="ORF">GKO48_07660</name>
</gene>
<evidence type="ECO:0000313" key="3">
    <source>
        <dbReference type="EMBL" id="WFG39499.1"/>
    </source>
</evidence>
<dbReference type="SUPFAM" id="SSF109854">
    <property type="entry name" value="DinB/YfiT-like putative metalloenzymes"/>
    <property type="match status" value="1"/>
</dbReference>
<proteinExistence type="predicted"/>
<dbReference type="InterPro" id="IPR034660">
    <property type="entry name" value="DinB/YfiT-like"/>
</dbReference>
<dbReference type="AlphaFoldDB" id="A0AAJ6CUQ9"/>
<name>A0AAJ6CUQ9_9CHLR</name>
<reference evidence="4" key="3">
    <citation type="submission" date="2023-06" db="EMBL/GenBank/DDBJ databases">
        <title>Pangenomics reveal diversification of enzyme families and niche specialization in globally abundant SAR202 bacteria.</title>
        <authorList>
            <person name="Saw J.H.W."/>
        </authorList>
    </citation>
    <scope>NUCLEOTIDE SEQUENCE [LARGE SCALE GENOMIC DNA]</scope>
    <source>
        <strain evidence="4">JH1073</strain>
    </source>
</reference>
<dbReference type="Proteomes" id="UP001321249">
    <property type="component" value="Unassembled WGS sequence"/>
</dbReference>
<dbReference type="PANTHER" id="PTHR33746:SF4">
    <property type="entry name" value="RUBRERYTHRIN"/>
    <property type="match status" value="1"/>
</dbReference>
<accession>A0AAJ6CUQ9</accession>
<dbReference type="RefSeq" id="WP_342823260.1">
    <property type="nucleotide sequence ID" value="NZ_CP046146.1"/>
</dbReference>
<dbReference type="Proteomes" id="UP001219901">
    <property type="component" value="Chromosome"/>
</dbReference>
<evidence type="ECO:0000259" key="1">
    <source>
        <dbReference type="Pfam" id="PF12867"/>
    </source>
</evidence>
<dbReference type="InterPro" id="IPR052753">
    <property type="entry name" value="Rbr2/Nigerythrin"/>
</dbReference>
<dbReference type="SUPFAM" id="SSF57802">
    <property type="entry name" value="Rubredoxin-like"/>
    <property type="match status" value="1"/>
</dbReference>
<feature type="domain" description="DinB-like" evidence="1">
    <location>
        <begin position="159"/>
        <end position="292"/>
    </location>
</feature>
<keyword evidence="4" id="KW-1185">Reference proteome</keyword>
<dbReference type="EMBL" id="WMBE01000001">
    <property type="protein sequence ID" value="MDG0865770.1"/>
    <property type="molecule type" value="Genomic_DNA"/>
</dbReference>
<evidence type="ECO:0000313" key="4">
    <source>
        <dbReference type="Proteomes" id="UP001219901"/>
    </source>
</evidence>
<dbReference type="InterPro" id="IPR024775">
    <property type="entry name" value="DinB-like"/>
</dbReference>
<organism evidence="3 4">
    <name type="scientific">Candidatus Lucifugimonas marina</name>
    <dbReference type="NCBI Taxonomy" id="3038979"/>
    <lineage>
        <taxon>Bacteria</taxon>
        <taxon>Bacillati</taxon>
        <taxon>Chloroflexota</taxon>
        <taxon>Dehalococcoidia</taxon>
        <taxon>SAR202 cluster</taxon>
        <taxon>Candidatus Lucifugimonadales</taxon>
        <taxon>Candidatus Lucifugimonadaceae</taxon>
        <taxon>Candidatus Lucifugimonas</taxon>
    </lineage>
</organism>
<dbReference type="Gene3D" id="2.20.28.10">
    <property type="match status" value="1"/>
</dbReference>
<reference evidence="3" key="2">
    <citation type="journal article" date="2023" name="Nat. Commun.">
        <title>Cultivation of marine bacteria of the SAR202 clade.</title>
        <authorList>
            <person name="Lim Y."/>
            <person name="Seo J.H."/>
            <person name="Giovannoni S.J."/>
            <person name="Kang I."/>
            <person name="Cho J.C."/>
        </authorList>
    </citation>
    <scope>NUCLEOTIDE SEQUENCE</scope>
    <source>
        <strain evidence="3">JH1073</strain>
    </source>
</reference>
<protein>
    <recommendedName>
        <fullName evidence="1">DinB-like domain-containing protein</fullName>
    </recommendedName>
</protein>
<sequence length="299" mass="33081">MSSASQYFNTLAAIERAVTSGHFNIAKVLRAVAHVQNAVALDHARSQTANEPSSEPMTQYVVTNYRIDTSDGVPVEATSRMNEIVERSLKSLESNDDVSESDVAQSMWGCTNCGNVLEGEQPDVCDLCGALAPEFKSFGPFFNGTVSGNLKPEDIIRILEESAEEVVEIISDVDEQMLSYKPDPTEWSAKETLAHMLETDGLFVTRIEFILAGDSSKEWPSPMPPWKLHEGKGYNEMESSVVLDRYVANRRHSLEILHSLSTEDWARQVGSQSLLALGTWASTHDRGHMEQLKRACGID</sequence>
<evidence type="ECO:0000313" key="5">
    <source>
        <dbReference type="Proteomes" id="UP001321249"/>
    </source>
</evidence>
<evidence type="ECO:0000313" key="2">
    <source>
        <dbReference type="EMBL" id="MDG0865770.1"/>
    </source>
</evidence>